<accession>A0ABP8WAQ2</accession>
<evidence type="ECO:0000313" key="3">
    <source>
        <dbReference type="Proteomes" id="UP001501295"/>
    </source>
</evidence>
<dbReference type="EMBL" id="BAABLM010000011">
    <property type="protein sequence ID" value="GAA4685662.1"/>
    <property type="molecule type" value="Genomic_DNA"/>
</dbReference>
<evidence type="ECO:0000256" key="1">
    <source>
        <dbReference type="SAM" id="Phobius"/>
    </source>
</evidence>
<proteinExistence type="predicted"/>
<organism evidence="2 3">
    <name type="scientific">Frondihabitans cladoniiphilus</name>
    <dbReference type="NCBI Taxonomy" id="715785"/>
    <lineage>
        <taxon>Bacteria</taxon>
        <taxon>Bacillati</taxon>
        <taxon>Actinomycetota</taxon>
        <taxon>Actinomycetes</taxon>
        <taxon>Micrococcales</taxon>
        <taxon>Microbacteriaceae</taxon>
        <taxon>Frondihabitans</taxon>
    </lineage>
</organism>
<keyword evidence="1" id="KW-0812">Transmembrane</keyword>
<comment type="caution">
    <text evidence="2">The sequence shown here is derived from an EMBL/GenBank/DDBJ whole genome shotgun (WGS) entry which is preliminary data.</text>
</comment>
<gene>
    <name evidence="2" type="ORF">GCM10025780_35120</name>
</gene>
<feature type="transmembrane region" description="Helical" evidence="1">
    <location>
        <begin position="70"/>
        <end position="86"/>
    </location>
</feature>
<dbReference type="RefSeq" id="WP_345377243.1">
    <property type="nucleotide sequence ID" value="NZ_BAABLM010000011.1"/>
</dbReference>
<evidence type="ECO:0000313" key="2">
    <source>
        <dbReference type="EMBL" id="GAA4685662.1"/>
    </source>
</evidence>
<feature type="transmembrane region" description="Helical" evidence="1">
    <location>
        <begin position="40"/>
        <end position="63"/>
    </location>
</feature>
<keyword evidence="1" id="KW-0472">Membrane</keyword>
<dbReference type="Proteomes" id="UP001501295">
    <property type="component" value="Unassembled WGS sequence"/>
</dbReference>
<feature type="transmembrane region" description="Helical" evidence="1">
    <location>
        <begin position="17"/>
        <end position="34"/>
    </location>
</feature>
<keyword evidence="3" id="KW-1185">Reference proteome</keyword>
<protein>
    <submittedName>
        <fullName evidence="2">Uncharacterized protein</fullName>
    </submittedName>
</protein>
<keyword evidence="1" id="KW-1133">Transmembrane helix</keyword>
<reference evidence="3" key="1">
    <citation type="journal article" date="2019" name="Int. J. Syst. Evol. Microbiol.">
        <title>The Global Catalogue of Microorganisms (GCM) 10K type strain sequencing project: providing services to taxonomists for standard genome sequencing and annotation.</title>
        <authorList>
            <consortium name="The Broad Institute Genomics Platform"/>
            <consortium name="The Broad Institute Genome Sequencing Center for Infectious Disease"/>
            <person name="Wu L."/>
            <person name="Ma J."/>
        </authorList>
    </citation>
    <scope>NUCLEOTIDE SEQUENCE [LARGE SCALE GENOMIC DNA]</scope>
    <source>
        <strain evidence="3">JCM 18956</strain>
    </source>
</reference>
<name>A0ABP8WAQ2_9MICO</name>
<sequence>MRADITTLDRPVPVRRYVVAGLAVLATLFVVLNWQTVLSFLVLAGLVLLGLALVTALLVRLALGKHRGDGSRLAVLLGAVAVFVAWRKRDR</sequence>